<protein>
    <submittedName>
        <fullName evidence="8">DEBR0S1_31164g1_1</fullName>
    </submittedName>
</protein>
<dbReference type="FunFam" id="3.90.230.10:FF:000002">
    <property type="entry name" value="Xaa-Pro aminopeptidase 3"/>
    <property type="match status" value="1"/>
</dbReference>
<dbReference type="Proteomes" id="UP000568158">
    <property type="component" value="Unassembled WGS sequence"/>
</dbReference>
<sequence length="478" mass="54680">MEQEEPAELRGLKYPAKKHALKVKEHFISKKGQLLENKSAFFIAGETLKLYAYCDETYPLRQNRYFHYLSGVDQIPGCYILYTLADDKLILYLPEIDWDDVMWSGMPKSLKDAAQQYDVDEVRYEAEINKKLSDLSHSGVTIYTTDTKNYADKPFAKLVKTADKDFFYALDEARLIKDSYEIALMKYANKITANSHIAVMSAQPIETNETHMHAEFIYHSIRQGSKVQSYDPICCSGPSCGTLHYVKNDESMKNKCSTLIDAGADWRCYASDVTRCFPITGEWTKEHLEIYKTVQDMQTQVMNGIRPGVAWESLHCLAHEVMIKHFLDLGIFKNGTAKEIYDSRVSVWFFPHGLGHLIGLDTHDVGGYPNYDDPDIMLRWLRLRRKLLPGMVVSDEPGVYFNKYLIENAYKDPKQSKYIDKDVLQKYLNVGGVRIEDDILVTEDGHENLTVVTSDPDEISKIVKKGIAKGRQGFHVVA</sequence>
<dbReference type="EMBL" id="CABFWN010000001">
    <property type="protein sequence ID" value="VUG17010.1"/>
    <property type="molecule type" value="Genomic_DNA"/>
</dbReference>
<dbReference type="Pfam" id="PF05195">
    <property type="entry name" value="AMP_N"/>
    <property type="match status" value="1"/>
</dbReference>
<dbReference type="GO" id="GO:0070006">
    <property type="term" value="F:metalloaminopeptidase activity"/>
    <property type="evidence" value="ECO:0007669"/>
    <property type="project" value="InterPro"/>
</dbReference>
<dbReference type="Pfam" id="PF00557">
    <property type="entry name" value="Peptidase_M24"/>
    <property type="match status" value="1"/>
</dbReference>
<dbReference type="Gene3D" id="3.40.350.10">
    <property type="entry name" value="Creatinase/prolidase N-terminal domain"/>
    <property type="match status" value="1"/>
</dbReference>
<dbReference type="CDD" id="cd01087">
    <property type="entry name" value="Prolidase"/>
    <property type="match status" value="1"/>
</dbReference>
<evidence type="ECO:0000256" key="4">
    <source>
        <dbReference type="ARBA" id="ARBA00022801"/>
    </source>
</evidence>
<name>A0A7D9CXI5_DEKBR</name>
<evidence type="ECO:0000313" key="8">
    <source>
        <dbReference type="EMBL" id="VUG17010.1"/>
    </source>
</evidence>
<evidence type="ECO:0000256" key="5">
    <source>
        <dbReference type="ARBA" id="ARBA00023211"/>
    </source>
</evidence>
<evidence type="ECO:0000256" key="2">
    <source>
        <dbReference type="ARBA" id="ARBA00008766"/>
    </source>
</evidence>
<feature type="domain" description="Aminopeptidase P N-terminal" evidence="6">
    <location>
        <begin position="14"/>
        <end position="152"/>
    </location>
</feature>
<dbReference type="PANTHER" id="PTHR43226:SF1">
    <property type="entry name" value="XAA-PRO DIPEPTIDASE"/>
    <property type="match status" value="1"/>
</dbReference>
<reference evidence="7 10" key="2">
    <citation type="journal article" date="2020" name="Appl. Microbiol. Biotechnol.">
        <title>Targeted gene deletion in Brettanomyces bruxellensis with an expression-free CRISPR-Cas9 system.</title>
        <authorList>
            <person name="Varela C."/>
            <person name="Bartel C."/>
            <person name="Onetto C."/>
            <person name="Borneman A."/>
        </authorList>
    </citation>
    <scope>NUCLEOTIDE SEQUENCE [LARGE SCALE GENOMIC DNA]</scope>
    <source>
        <strain evidence="7 10">AWRI1613</strain>
    </source>
</reference>
<comment type="similarity">
    <text evidence="2">Belongs to the peptidase M24B family.</text>
</comment>
<keyword evidence="9" id="KW-1185">Reference proteome</keyword>
<dbReference type="SUPFAM" id="SSF53092">
    <property type="entry name" value="Creatinase/prolidase N-terminal domain"/>
    <property type="match status" value="1"/>
</dbReference>
<dbReference type="InterPro" id="IPR036005">
    <property type="entry name" value="Creatinase/aminopeptidase-like"/>
</dbReference>
<evidence type="ECO:0000313" key="9">
    <source>
        <dbReference type="Proteomes" id="UP000478008"/>
    </source>
</evidence>
<dbReference type="InterPro" id="IPR000994">
    <property type="entry name" value="Pept_M24"/>
</dbReference>
<evidence type="ECO:0000256" key="3">
    <source>
        <dbReference type="ARBA" id="ARBA00022723"/>
    </source>
</evidence>
<gene>
    <name evidence="8" type="ORF">DEBR0S1_31164G</name>
    <name evidence="7" type="ORF">HII12_000506</name>
</gene>
<organism evidence="8 9">
    <name type="scientific">Dekkera bruxellensis</name>
    <name type="common">Brettanomyces custersii</name>
    <dbReference type="NCBI Taxonomy" id="5007"/>
    <lineage>
        <taxon>Eukaryota</taxon>
        <taxon>Fungi</taxon>
        <taxon>Dikarya</taxon>
        <taxon>Ascomycota</taxon>
        <taxon>Saccharomycotina</taxon>
        <taxon>Pichiomycetes</taxon>
        <taxon>Pichiales</taxon>
        <taxon>Pichiaceae</taxon>
        <taxon>Brettanomyces</taxon>
    </lineage>
</organism>
<dbReference type="Gene3D" id="3.90.230.10">
    <property type="entry name" value="Creatinase/methionine aminopeptidase superfamily"/>
    <property type="match status" value="1"/>
</dbReference>
<evidence type="ECO:0000313" key="7">
    <source>
        <dbReference type="EMBL" id="KAF6015943.1"/>
    </source>
</evidence>
<dbReference type="InterPro" id="IPR007865">
    <property type="entry name" value="Aminopep_P_N"/>
</dbReference>
<evidence type="ECO:0000259" key="6">
    <source>
        <dbReference type="SMART" id="SM01011"/>
    </source>
</evidence>
<dbReference type="InterPro" id="IPR029149">
    <property type="entry name" value="Creatin/AminoP/Spt16_N"/>
</dbReference>
<evidence type="ECO:0000256" key="1">
    <source>
        <dbReference type="ARBA" id="ARBA00001936"/>
    </source>
</evidence>
<dbReference type="SMART" id="SM01011">
    <property type="entry name" value="AMP_N"/>
    <property type="match status" value="1"/>
</dbReference>
<dbReference type="SUPFAM" id="SSF55920">
    <property type="entry name" value="Creatinase/aminopeptidase"/>
    <property type="match status" value="1"/>
</dbReference>
<dbReference type="GO" id="GO:0030145">
    <property type="term" value="F:manganese ion binding"/>
    <property type="evidence" value="ECO:0007669"/>
    <property type="project" value="InterPro"/>
</dbReference>
<dbReference type="Proteomes" id="UP000478008">
    <property type="component" value="Unassembled WGS sequence"/>
</dbReference>
<keyword evidence="5" id="KW-0464">Manganese</keyword>
<comment type="cofactor">
    <cofactor evidence="1">
        <name>Mn(2+)</name>
        <dbReference type="ChEBI" id="CHEBI:29035"/>
    </cofactor>
</comment>
<dbReference type="AlphaFoldDB" id="A0A7D9CXI5"/>
<reference evidence="8 9" key="1">
    <citation type="submission" date="2019-07" db="EMBL/GenBank/DDBJ databases">
        <authorList>
            <person name="Friedrich A."/>
            <person name="Schacherer J."/>
        </authorList>
    </citation>
    <scope>NUCLEOTIDE SEQUENCE [LARGE SCALE GENOMIC DNA]</scope>
</reference>
<accession>A0A7D9CXI5</accession>
<evidence type="ECO:0000313" key="10">
    <source>
        <dbReference type="Proteomes" id="UP000568158"/>
    </source>
</evidence>
<dbReference type="InterPro" id="IPR052433">
    <property type="entry name" value="X-Pro_dipept-like"/>
</dbReference>
<keyword evidence="4" id="KW-0378">Hydrolase</keyword>
<keyword evidence="3" id="KW-0479">Metal-binding</keyword>
<dbReference type="PANTHER" id="PTHR43226">
    <property type="entry name" value="XAA-PRO AMINOPEPTIDASE 3"/>
    <property type="match status" value="1"/>
</dbReference>
<proteinExistence type="inferred from homology"/>
<dbReference type="GO" id="GO:0006508">
    <property type="term" value="P:proteolysis"/>
    <property type="evidence" value="ECO:0007669"/>
    <property type="project" value="TreeGrafter"/>
</dbReference>
<dbReference type="EMBL" id="JABCYN010000005">
    <property type="protein sequence ID" value="KAF6015943.1"/>
    <property type="molecule type" value="Genomic_DNA"/>
</dbReference>